<dbReference type="PANTHER" id="PTHR37291">
    <property type="entry name" value="5-METHYLCYTOSINE-SPECIFIC RESTRICTION ENZYME B"/>
    <property type="match status" value="1"/>
</dbReference>
<dbReference type="SUPFAM" id="SSF52540">
    <property type="entry name" value="P-loop containing nucleoside triphosphate hydrolases"/>
    <property type="match status" value="1"/>
</dbReference>
<sequence>MAGSISDFVNRILNEYKDEKNKKHAQNPLDEFIRIKAPKDFYETNIISENEYMVKGSAGNGRWATTPWLAIFDISVTTTAQKGVYIIYLLSSDCKSLYLTLNQGCTELSGGKRFVEEKVIKIMKEKASDVVAEIDNRGFEIGEIDLGGGLSVLGKYYEKGSIFYKKYEFGAVPSEEKLQEDLSKMVEIYKEYVDKNPAVQPESEKAVEIMNEKIDKNMILYGPPGTGKTYRTAKYAVAICDKLSLEEVDEWEYKNVLKRYNELKEEKRVVFTTFHQSYGYEEFIEGIKPELDDDNNVIYKVESGLFKKFCKTAGKSHVDIGTSNTDGYKATGNERLWCVLLGEKEDENLKGQCYDNNEIRIGWPESPKFINQDTEGLGSNNRRSLLYFQDDMKKGDYVVVRSSSTEIDGFGLITGDYEYDDSNREYPRKRQVKWIHKGSPIDIFELNGNTNMDRKTVYALDRVDVNKLAQLVPGANVTVEERPHVFVIDEINRGNISKIFGELITLIESTKRNGAEEAMEVVLPYSGDLFSVPNNVYILGTMNTADRSIALMDTALRRRFGFVEMMPDVSLLDGINIVDNSVSVNIGQMLRVINERITFLYDREHTIGHAFFMKLVQGSTVSVLAEIFKKSVVPLLQEYFYEDYEKIRLVLGDSAKKDKDAQFIQVDDIPDDLFDIDVSETIDISEEKNYMIAYKNFNNIMAYKGISKRL</sequence>
<feature type="domain" description="Type IV methyl-directed restriction enzyme EcoKMcrB subunit DNA-binding" evidence="2">
    <location>
        <begin position="11"/>
        <end position="193"/>
    </location>
</feature>
<evidence type="ECO:0000259" key="1">
    <source>
        <dbReference type="Pfam" id="PF07728"/>
    </source>
</evidence>
<evidence type="ECO:0000259" key="2">
    <source>
        <dbReference type="Pfam" id="PF12102"/>
    </source>
</evidence>
<dbReference type="GO" id="GO:0005524">
    <property type="term" value="F:ATP binding"/>
    <property type="evidence" value="ECO:0007669"/>
    <property type="project" value="InterPro"/>
</dbReference>
<dbReference type="Pfam" id="PF07728">
    <property type="entry name" value="AAA_5"/>
    <property type="match status" value="1"/>
</dbReference>
<dbReference type="InterPro" id="IPR011704">
    <property type="entry name" value="ATPase_dyneun-rel_AAA"/>
</dbReference>
<keyword evidence="4" id="KW-1185">Reference proteome</keyword>
<gene>
    <name evidence="3" type="ORF">HMPREF1866_01323</name>
</gene>
<dbReference type="OrthoDB" id="9781481at2"/>
<dbReference type="AlphaFoldDB" id="A0A133ZQK7"/>
<dbReference type="Proteomes" id="UP000070394">
    <property type="component" value="Unassembled WGS sequence"/>
</dbReference>
<feature type="domain" description="ATPase dynein-related AAA" evidence="1">
    <location>
        <begin position="462"/>
        <end position="560"/>
    </location>
</feature>
<organism evidence="3 4">
    <name type="scientific">Lachnoanaerobaculum saburreum</name>
    <dbReference type="NCBI Taxonomy" id="467210"/>
    <lineage>
        <taxon>Bacteria</taxon>
        <taxon>Bacillati</taxon>
        <taxon>Bacillota</taxon>
        <taxon>Clostridia</taxon>
        <taxon>Lachnospirales</taxon>
        <taxon>Lachnospiraceae</taxon>
        <taxon>Lachnoanaerobaculum</taxon>
    </lineage>
</organism>
<dbReference type="EMBL" id="LSDA01000079">
    <property type="protein sequence ID" value="KXB57706.1"/>
    <property type="molecule type" value="Genomic_DNA"/>
</dbReference>
<dbReference type="STRING" id="467210.HMPREF1866_01323"/>
<dbReference type="InterPro" id="IPR021961">
    <property type="entry name" value="McrB_DNA-bd"/>
</dbReference>
<reference evidence="4" key="1">
    <citation type="submission" date="2016-01" db="EMBL/GenBank/DDBJ databases">
        <authorList>
            <person name="Mitreva M."/>
            <person name="Pepin K.H."/>
            <person name="Mihindukulasuriya K.A."/>
            <person name="Fulton R."/>
            <person name="Fronick C."/>
            <person name="O'Laughlin M."/>
            <person name="Miner T."/>
            <person name="Herter B."/>
            <person name="Rosa B.A."/>
            <person name="Cordes M."/>
            <person name="Tomlinson C."/>
            <person name="Wollam A."/>
            <person name="Palsikar V.B."/>
            <person name="Mardis E.R."/>
            <person name="Wilson R.K."/>
        </authorList>
    </citation>
    <scope>NUCLEOTIDE SEQUENCE [LARGE SCALE GENOMIC DNA]</scope>
    <source>
        <strain evidence="4">DNF00896</strain>
    </source>
</reference>
<dbReference type="PATRIC" id="fig|467210.3.peg.1314"/>
<dbReference type="Gene3D" id="3.40.50.300">
    <property type="entry name" value="P-loop containing nucleotide triphosphate hydrolases"/>
    <property type="match status" value="1"/>
</dbReference>
<evidence type="ECO:0000313" key="3">
    <source>
        <dbReference type="EMBL" id="KXB57706.1"/>
    </source>
</evidence>
<dbReference type="RefSeq" id="WP_060931109.1">
    <property type="nucleotide sequence ID" value="NZ_KQ959821.1"/>
</dbReference>
<protein>
    <submittedName>
        <fullName evidence="3">ATPase family protein</fullName>
    </submittedName>
</protein>
<evidence type="ECO:0000313" key="4">
    <source>
        <dbReference type="Proteomes" id="UP000070394"/>
    </source>
</evidence>
<name>A0A133ZQK7_9FIRM</name>
<dbReference type="InterPro" id="IPR052934">
    <property type="entry name" value="Methyl-DNA_Rec/Restrict_Enz"/>
</dbReference>
<dbReference type="PANTHER" id="PTHR37291:SF1">
    <property type="entry name" value="TYPE IV METHYL-DIRECTED RESTRICTION ENZYME ECOKMCRB SUBUNIT"/>
    <property type="match status" value="1"/>
</dbReference>
<dbReference type="GO" id="GO:0016887">
    <property type="term" value="F:ATP hydrolysis activity"/>
    <property type="evidence" value="ECO:0007669"/>
    <property type="project" value="InterPro"/>
</dbReference>
<accession>A0A133ZQK7</accession>
<dbReference type="InterPro" id="IPR027417">
    <property type="entry name" value="P-loop_NTPase"/>
</dbReference>
<proteinExistence type="predicted"/>
<dbReference type="Gene3D" id="3.30.920.90">
    <property type="match status" value="1"/>
</dbReference>
<dbReference type="Pfam" id="PF12102">
    <property type="entry name" value="MrcB_N"/>
    <property type="match status" value="1"/>
</dbReference>
<comment type="caution">
    <text evidence="3">The sequence shown here is derived from an EMBL/GenBank/DDBJ whole genome shotgun (WGS) entry which is preliminary data.</text>
</comment>